<feature type="transmembrane region" description="Helical" evidence="9">
    <location>
        <begin position="43"/>
        <end position="66"/>
    </location>
</feature>
<keyword evidence="5 11" id="KW-0808">Transferase</keyword>
<dbReference type="PANTHER" id="PTHR10050">
    <property type="entry name" value="DOLICHYL-PHOSPHATE-MANNOSE--PROTEIN MANNOSYLTRANSFERASE"/>
    <property type="match status" value="1"/>
</dbReference>
<keyword evidence="12" id="KW-1185">Reference proteome</keyword>
<comment type="caution">
    <text evidence="11">The sequence shown here is derived from an EMBL/GenBank/DDBJ whole genome shotgun (WGS) entry which is preliminary data.</text>
</comment>
<comment type="subcellular location">
    <subcellularLocation>
        <location evidence="1">Endomembrane system</location>
        <topology evidence="1">Multi-pass membrane protein</topology>
    </subcellularLocation>
</comment>
<feature type="transmembrane region" description="Helical" evidence="9">
    <location>
        <begin position="136"/>
        <end position="157"/>
    </location>
</feature>
<evidence type="ECO:0000256" key="4">
    <source>
        <dbReference type="ARBA" id="ARBA00022676"/>
    </source>
</evidence>
<sequence length="182" mass="20420">MVVTKPAVRKRNQLDRDTDLKQPVEVDDNGKMKSRITQSPKQFAITLLHVKIISIITVIAAAIRFYRITQPDSVVFDEVHFGGFASQYINREFFMDVHPPLAKMMIAAAGYFSGFDGVFSFEKIGMSYVDDAVPYVSMRLLSAVLGWLLVPIAYFTLRAARCSHATACLGALLIHPWFSSQQ</sequence>
<comment type="pathway">
    <text evidence="2">Protein modification; protein glycosylation.</text>
</comment>
<dbReference type="Pfam" id="PF02366">
    <property type="entry name" value="PMT"/>
    <property type="match status" value="1"/>
</dbReference>
<evidence type="ECO:0000256" key="1">
    <source>
        <dbReference type="ARBA" id="ARBA00004127"/>
    </source>
</evidence>
<evidence type="ECO:0000313" key="11">
    <source>
        <dbReference type="EMBL" id="KAK9680461.1"/>
    </source>
</evidence>
<reference evidence="11 12" key="1">
    <citation type="submission" date="2023-04" db="EMBL/GenBank/DDBJ databases">
        <title>Genome of Basidiobolus ranarum AG-B5.</title>
        <authorList>
            <person name="Stajich J.E."/>
            <person name="Carter-House D."/>
            <person name="Gryganskyi A."/>
        </authorList>
    </citation>
    <scope>NUCLEOTIDE SEQUENCE [LARGE SCALE GENOMIC DNA]</scope>
    <source>
        <strain evidence="11 12">AG-B5</strain>
    </source>
</reference>
<feature type="domain" description="ArnT-like N-terminal" evidence="10">
    <location>
        <begin position="55"/>
        <end position="174"/>
    </location>
</feature>
<evidence type="ECO:0000256" key="7">
    <source>
        <dbReference type="ARBA" id="ARBA00022989"/>
    </source>
</evidence>
<keyword evidence="8 9" id="KW-0472">Membrane</keyword>
<gene>
    <name evidence="11" type="primary">PMT1</name>
    <name evidence="11" type="ORF">K7432_015931</name>
</gene>
<evidence type="ECO:0000256" key="3">
    <source>
        <dbReference type="ARBA" id="ARBA00007222"/>
    </source>
</evidence>
<name>A0ABR2VMB9_9FUNG</name>
<dbReference type="InterPro" id="IPR003342">
    <property type="entry name" value="ArnT-like_N"/>
</dbReference>
<keyword evidence="4 11" id="KW-0328">Glycosyltransferase</keyword>
<keyword evidence="6 9" id="KW-0812">Transmembrane</keyword>
<evidence type="ECO:0000256" key="2">
    <source>
        <dbReference type="ARBA" id="ARBA00004922"/>
    </source>
</evidence>
<dbReference type="GO" id="GO:0004169">
    <property type="term" value="F:dolichyl-phosphate-mannose-protein mannosyltransferase activity"/>
    <property type="evidence" value="ECO:0007669"/>
    <property type="project" value="UniProtKB-EC"/>
</dbReference>
<evidence type="ECO:0000259" key="10">
    <source>
        <dbReference type="Pfam" id="PF02366"/>
    </source>
</evidence>
<comment type="similarity">
    <text evidence="3">Belongs to the glycosyltransferase 39 family.</text>
</comment>
<evidence type="ECO:0000256" key="5">
    <source>
        <dbReference type="ARBA" id="ARBA00022679"/>
    </source>
</evidence>
<dbReference type="InterPro" id="IPR027005">
    <property type="entry name" value="PMT-like"/>
</dbReference>
<organism evidence="11 12">
    <name type="scientific">Basidiobolus ranarum</name>
    <dbReference type="NCBI Taxonomy" id="34480"/>
    <lineage>
        <taxon>Eukaryota</taxon>
        <taxon>Fungi</taxon>
        <taxon>Fungi incertae sedis</taxon>
        <taxon>Zoopagomycota</taxon>
        <taxon>Entomophthoromycotina</taxon>
        <taxon>Basidiobolomycetes</taxon>
        <taxon>Basidiobolales</taxon>
        <taxon>Basidiobolaceae</taxon>
        <taxon>Basidiobolus</taxon>
    </lineage>
</organism>
<evidence type="ECO:0000256" key="6">
    <source>
        <dbReference type="ARBA" id="ARBA00022692"/>
    </source>
</evidence>
<dbReference type="PANTHER" id="PTHR10050:SF50">
    <property type="entry name" value="DOLICHYL-PHOSPHATE-MANNOSE--PROTEIN MANNOSYLTRANSFERASE 1-RELATED"/>
    <property type="match status" value="1"/>
</dbReference>
<keyword evidence="7 9" id="KW-1133">Transmembrane helix</keyword>
<protein>
    <submittedName>
        <fullName evidence="11">Dolichyl-phosphate-mannose--protein mannosyltransferase 1</fullName>
        <ecNumber evidence="11">2.4.1.109</ecNumber>
    </submittedName>
</protein>
<dbReference type="EMBL" id="JASJQH010009233">
    <property type="protein sequence ID" value="KAK9680461.1"/>
    <property type="molecule type" value="Genomic_DNA"/>
</dbReference>
<evidence type="ECO:0000256" key="9">
    <source>
        <dbReference type="SAM" id="Phobius"/>
    </source>
</evidence>
<accession>A0ABR2VMB9</accession>
<dbReference type="Proteomes" id="UP001479436">
    <property type="component" value="Unassembled WGS sequence"/>
</dbReference>
<proteinExistence type="inferred from homology"/>
<evidence type="ECO:0000313" key="12">
    <source>
        <dbReference type="Proteomes" id="UP001479436"/>
    </source>
</evidence>
<dbReference type="EC" id="2.4.1.109" evidence="11"/>
<evidence type="ECO:0000256" key="8">
    <source>
        <dbReference type="ARBA" id="ARBA00023136"/>
    </source>
</evidence>